<proteinExistence type="evidence at transcript level"/>
<sequence length="110" mass="12071">MCRNISNMLCALFAVVLGLPASLEAKSGIPDCRSNLYASGCIYCQLSGYDNFTDLNIGTCEVVCGGPKVQLPKEACSNVVHSPCSEELARTLTRWNADMTKRKHDLIKNW</sequence>
<name>A0A0K8R586_IXORI</name>
<feature type="chain" id="PRO_5005516031" evidence="1">
    <location>
        <begin position="26"/>
        <end position="110"/>
    </location>
</feature>
<feature type="signal peptide" evidence="1">
    <location>
        <begin position="1"/>
        <end position="25"/>
    </location>
</feature>
<dbReference type="AlphaFoldDB" id="A0A0K8R586"/>
<accession>A0A0K8R586</accession>
<reference evidence="2" key="1">
    <citation type="submission" date="2012-12" db="EMBL/GenBank/DDBJ databases">
        <title>Identification and characterization of a phenylalanine ammonia-lyase gene family in Isatis indigotica Fort.</title>
        <authorList>
            <person name="Liu Q."/>
            <person name="Chen J."/>
            <person name="Zhou X."/>
            <person name="Di P."/>
            <person name="Xiao Y."/>
            <person name="Xuan H."/>
            <person name="Zhang L."/>
            <person name="Chen W."/>
        </authorList>
    </citation>
    <scope>NUCLEOTIDE SEQUENCE</scope>
    <source>
        <tissue evidence="2">Salivary gland</tissue>
    </source>
</reference>
<evidence type="ECO:0000313" key="2">
    <source>
        <dbReference type="EMBL" id="JAA66053.1"/>
    </source>
</evidence>
<protein>
    <submittedName>
        <fullName evidence="2">Putative ixodes 10 kDa peptide protein</fullName>
    </submittedName>
</protein>
<evidence type="ECO:0000256" key="1">
    <source>
        <dbReference type="SAM" id="SignalP"/>
    </source>
</evidence>
<keyword evidence="1" id="KW-0732">Signal</keyword>
<organism evidence="2">
    <name type="scientific">Ixodes ricinus</name>
    <name type="common">Common tick</name>
    <name type="synonym">Acarus ricinus</name>
    <dbReference type="NCBI Taxonomy" id="34613"/>
    <lineage>
        <taxon>Eukaryota</taxon>
        <taxon>Metazoa</taxon>
        <taxon>Ecdysozoa</taxon>
        <taxon>Arthropoda</taxon>
        <taxon>Chelicerata</taxon>
        <taxon>Arachnida</taxon>
        <taxon>Acari</taxon>
        <taxon>Parasitiformes</taxon>
        <taxon>Ixodida</taxon>
        <taxon>Ixodoidea</taxon>
        <taxon>Ixodidae</taxon>
        <taxon>Ixodinae</taxon>
        <taxon>Ixodes</taxon>
    </lineage>
</organism>
<dbReference type="EMBL" id="GADI01007755">
    <property type="protein sequence ID" value="JAA66053.1"/>
    <property type="molecule type" value="mRNA"/>
</dbReference>